<dbReference type="PANTHER" id="PTHR10039:SF14">
    <property type="entry name" value="NACHT DOMAIN-CONTAINING PROTEIN"/>
    <property type="match status" value="1"/>
</dbReference>
<feature type="region of interest" description="Disordered" evidence="3">
    <location>
        <begin position="846"/>
        <end position="867"/>
    </location>
</feature>
<evidence type="ECO:0008006" key="8">
    <source>
        <dbReference type="Google" id="ProtNLM"/>
    </source>
</evidence>
<keyword evidence="7" id="KW-1185">Reference proteome</keyword>
<dbReference type="InterPro" id="IPR056884">
    <property type="entry name" value="NPHP3-like_N"/>
</dbReference>
<protein>
    <recommendedName>
        <fullName evidence="8">NACHT domain-containing protein</fullName>
    </recommendedName>
</protein>
<feature type="compositionally biased region" description="Polar residues" evidence="3">
    <location>
        <begin position="855"/>
        <end position="866"/>
    </location>
</feature>
<dbReference type="SMART" id="SM00248">
    <property type="entry name" value="ANK"/>
    <property type="match status" value="4"/>
</dbReference>
<dbReference type="Pfam" id="PF24883">
    <property type="entry name" value="NPHP3_N"/>
    <property type="match status" value="1"/>
</dbReference>
<keyword evidence="1" id="KW-0677">Repeat</keyword>
<accession>A0A8H3J1J2</accession>
<dbReference type="Gene3D" id="3.40.50.300">
    <property type="entry name" value="P-loop containing nucleotide triphosphate hydrolases"/>
    <property type="match status" value="1"/>
</dbReference>
<dbReference type="SUPFAM" id="SSF48403">
    <property type="entry name" value="Ankyrin repeat"/>
    <property type="match status" value="1"/>
</dbReference>
<evidence type="ECO:0000256" key="1">
    <source>
        <dbReference type="ARBA" id="ARBA00022737"/>
    </source>
</evidence>
<dbReference type="InterPro" id="IPR036770">
    <property type="entry name" value="Ankyrin_rpt-contain_sf"/>
</dbReference>
<dbReference type="InterPro" id="IPR002110">
    <property type="entry name" value="Ankyrin_rpt"/>
</dbReference>
<dbReference type="Gene3D" id="1.25.40.20">
    <property type="entry name" value="Ankyrin repeat-containing domain"/>
    <property type="match status" value="2"/>
</dbReference>
<feature type="domain" description="Nephrocystin 3-like N-terminal" evidence="5">
    <location>
        <begin position="268"/>
        <end position="433"/>
    </location>
</feature>
<dbReference type="PANTHER" id="PTHR10039">
    <property type="entry name" value="AMELOGENIN"/>
    <property type="match status" value="1"/>
</dbReference>
<dbReference type="OrthoDB" id="21416at2759"/>
<evidence type="ECO:0000259" key="5">
    <source>
        <dbReference type="Pfam" id="PF24883"/>
    </source>
</evidence>
<dbReference type="Pfam" id="PF22939">
    <property type="entry name" value="WHD_GPIID"/>
    <property type="match status" value="1"/>
</dbReference>
<dbReference type="EMBL" id="CAJPDT010000113">
    <property type="protein sequence ID" value="CAF9938953.1"/>
    <property type="molecule type" value="Genomic_DNA"/>
</dbReference>
<gene>
    <name evidence="6" type="ORF">IMSHALPRED_001152</name>
</gene>
<dbReference type="PROSITE" id="PS50088">
    <property type="entry name" value="ANK_REPEAT"/>
    <property type="match status" value="1"/>
</dbReference>
<dbReference type="Proteomes" id="UP000664534">
    <property type="component" value="Unassembled WGS sequence"/>
</dbReference>
<evidence type="ECO:0000313" key="7">
    <source>
        <dbReference type="Proteomes" id="UP000664534"/>
    </source>
</evidence>
<name>A0A8H3J1J2_9LECA</name>
<evidence type="ECO:0000256" key="3">
    <source>
        <dbReference type="SAM" id="MobiDB-lite"/>
    </source>
</evidence>
<comment type="caution">
    <text evidence="6">The sequence shown here is derived from an EMBL/GenBank/DDBJ whole genome shotgun (WGS) entry which is preliminary data.</text>
</comment>
<proteinExistence type="predicted"/>
<reference evidence="6" key="1">
    <citation type="submission" date="2021-03" db="EMBL/GenBank/DDBJ databases">
        <authorList>
            <person name="Tagirdzhanova G."/>
        </authorList>
    </citation>
    <scope>NUCLEOTIDE SEQUENCE</scope>
</reference>
<evidence type="ECO:0000313" key="6">
    <source>
        <dbReference type="EMBL" id="CAF9938953.1"/>
    </source>
</evidence>
<dbReference type="AlphaFoldDB" id="A0A8H3J1J2"/>
<organism evidence="6 7">
    <name type="scientific">Imshaugia aleurites</name>
    <dbReference type="NCBI Taxonomy" id="172621"/>
    <lineage>
        <taxon>Eukaryota</taxon>
        <taxon>Fungi</taxon>
        <taxon>Dikarya</taxon>
        <taxon>Ascomycota</taxon>
        <taxon>Pezizomycotina</taxon>
        <taxon>Lecanoromycetes</taxon>
        <taxon>OSLEUM clade</taxon>
        <taxon>Lecanoromycetidae</taxon>
        <taxon>Lecanorales</taxon>
        <taxon>Lecanorineae</taxon>
        <taxon>Parmeliaceae</taxon>
        <taxon>Imshaugia</taxon>
    </lineage>
</organism>
<dbReference type="InterPro" id="IPR054471">
    <property type="entry name" value="GPIID_WHD"/>
</dbReference>
<dbReference type="InterPro" id="IPR027417">
    <property type="entry name" value="P-loop_NTPase"/>
</dbReference>
<evidence type="ECO:0000256" key="2">
    <source>
        <dbReference type="PROSITE-ProRule" id="PRU00023"/>
    </source>
</evidence>
<keyword evidence="2" id="KW-0040">ANK repeat</keyword>
<feature type="repeat" description="ANK" evidence="2">
    <location>
        <begin position="870"/>
        <end position="902"/>
    </location>
</feature>
<sequence>MAGAGIDSGFHRALARFKDNLSPDQREEFAVTCIEDVQKTIAQIQSTQGSERKMRNLTRIKAFLEAMEQYGKVIEVFLNVSDILAFVWIASTWVESFDVLLDAYEEISENLPQLLEYGELFQRHAHMRKVLELMYGDILEFHKRALRFFSRPSEFIRLRCGLADFTSITLYDVAWKKFFRSLWKDFRTQFQYILTSLSRHKGLVESQASLVEYEQSKAARLAAQKSFEDIARAETRRRLLAVTEKIHPPNTLTDHEGAAEIRQDYPESGKWILRHPFLRDWLDFTRPNVPALWVNGIPGAGKTVIASLIIEEAKTIDSVNVGFFYCKYSDNQKKAFTDVLRGILVQLVQQNEELLSHVYDACCSSSEVTMDSPSVLKQLVETALTSCPNTCVIIDGIDECEEAEERKLIAWFLAMFNKITKDNAGTMRLLFISQRDKVTESLLAQASAIPLDSKHHQGDIETYARHWSKQIQRKFGLSENSANQIYTGVAAQAQGLFLFAKLVLTHLYSQTTREKLSAELQPDSFPIGLEAAYERIALRIFENPNRSERDDAHNIFKWIICAKRPLKWSDIQSVFAIDPILPRVDFDERQLRVTCRDLCGSLVETGAGDTLELVHRSAKLYLIKTSRISMRSEELHIADFCLHYLNFGCFDAAVTDSEIREFLRLGYYSFEDYAIAHWLDHVESSTFQTSPLEADRLECSAQRIESFFTKHGLKLPSDPSAFTDQRFQSVRHWDFTKRLEGLAQLAHQKESNEMYLDLETQLRRRRSIYEDIITNTDPHSELLPERVLLNGSGFFKCPKTWCGFFFEGFQHKESRDKHVNQHERPFRCSFEECMHAKLGYGTEKELRRHEKSSHPTDQSSEWTFPTQRPKKKSNIFSACKRGDLATVERLVREGADINEASRPKGRITPLALAVKYDHADILSYLIGQEFFYKQPRLQTLSDAMALPTLDILQMLLEMKKPSGVMTNQARYGLQDAAWRGREDAIPLLLTYGVDIDYIHSGLREGTALQIARAHGHHSFARVLLENGARDETEPEQSPTKIFEKYSKPSNIDLNNADILENFDFDQFL</sequence>
<dbReference type="SUPFAM" id="SSF52540">
    <property type="entry name" value="P-loop containing nucleoside triphosphate hydrolases"/>
    <property type="match status" value="1"/>
</dbReference>
<evidence type="ECO:0000259" key="4">
    <source>
        <dbReference type="Pfam" id="PF22939"/>
    </source>
</evidence>
<feature type="domain" description="GPI inositol-deacylase winged helix" evidence="4">
    <location>
        <begin position="549"/>
        <end position="627"/>
    </location>
</feature>